<dbReference type="EMBL" id="JAJFAZ020000008">
    <property type="protein sequence ID" value="KAI5315507.1"/>
    <property type="molecule type" value="Genomic_DNA"/>
</dbReference>
<evidence type="ECO:0000313" key="4">
    <source>
        <dbReference type="Proteomes" id="UP001054821"/>
    </source>
</evidence>
<keyword evidence="1" id="KW-0560">Oxidoreductase</keyword>
<protein>
    <recommendedName>
        <fullName evidence="2">D-isomer specific 2-hydroxyacid dehydrogenase NAD-binding domain-containing protein</fullName>
    </recommendedName>
</protein>
<dbReference type="PANTHER" id="PTHR10996">
    <property type="entry name" value="2-HYDROXYACID DEHYDROGENASE-RELATED"/>
    <property type="match status" value="1"/>
</dbReference>
<keyword evidence="4" id="KW-1185">Reference proteome</keyword>
<feature type="domain" description="D-isomer specific 2-hydroxyacid dehydrogenase NAD-binding" evidence="2">
    <location>
        <begin position="28"/>
        <end position="68"/>
    </location>
</feature>
<dbReference type="Gene3D" id="3.40.50.720">
    <property type="entry name" value="NAD(P)-binding Rossmann-like Domain"/>
    <property type="match status" value="1"/>
</dbReference>
<dbReference type="InterPro" id="IPR006140">
    <property type="entry name" value="D-isomer_DH_NAD-bd"/>
</dbReference>
<dbReference type="GO" id="GO:0030267">
    <property type="term" value="F:glyoxylate reductase (NADPH) activity"/>
    <property type="evidence" value="ECO:0007669"/>
    <property type="project" value="TreeGrafter"/>
</dbReference>
<organism evidence="3 4">
    <name type="scientific">Prunus dulcis</name>
    <name type="common">Almond</name>
    <name type="synonym">Amygdalus dulcis</name>
    <dbReference type="NCBI Taxonomy" id="3755"/>
    <lineage>
        <taxon>Eukaryota</taxon>
        <taxon>Viridiplantae</taxon>
        <taxon>Streptophyta</taxon>
        <taxon>Embryophyta</taxon>
        <taxon>Tracheophyta</taxon>
        <taxon>Spermatophyta</taxon>
        <taxon>Magnoliopsida</taxon>
        <taxon>eudicotyledons</taxon>
        <taxon>Gunneridae</taxon>
        <taxon>Pentapetalae</taxon>
        <taxon>rosids</taxon>
        <taxon>fabids</taxon>
        <taxon>Rosales</taxon>
        <taxon>Rosaceae</taxon>
        <taxon>Amygdaloideae</taxon>
        <taxon>Amygdaleae</taxon>
        <taxon>Prunus</taxon>
    </lineage>
</organism>
<dbReference type="AlphaFoldDB" id="A0AAD4V0T6"/>
<dbReference type="SUPFAM" id="SSF51735">
    <property type="entry name" value="NAD(P)-binding Rossmann-fold domains"/>
    <property type="match status" value="1"/>
</dbReference>
<dbReference type="InterPro" id="IPR050223">
    <property type="entry name" value="D-isomer_2-hydroxyacid_DH"/>
</dbReference>
<dbReference type="Proteomes" id="UP001054821">
    <property type="component" value="Chromosome 8"/>
</dbReference>
<evidence type="ECO:0000259" key="2">
    <source>
        <dbReference type="Pfam" id="PF02826"/>
    </source>
</evidence>
<dbReference type="GO" id="GO:0005829">
    <property type="term" value="C:cytosol"/>
    <property type="evidence" value="ECO:0007669"/>
    <property type="project" value="TreeGrafter"/>
</dbReference>
<accession>A0AAD4V0T6</accession>
<dbReference type="PANTHER" id="PTHR10996:SF179">
    <property type="entry name" value="D-ISOMER SPECIFIC 2-HYDROXYACID DEHYDROGENASE FAMILY PROTEIN-RELATED"/>
    <property type="match status" value="1"/>
</dbReference>
<name>A0AAD4V0T6_PRUDU</name>
<proteinExistence type="predicted"/>
<evidence type="ECO:0000313" key="3">
    <source>
        <dbReference type="EMBL" id="KAI5315507.1"/>
    </source>
</evidence>
<dbReference type="GO" id="GO:0051287">
    <property type="term" value="F:NAD binding"/>
    <property type="evidence" value="ECO:0007669"/>
    <property type="project" value="InterPro"/>
</dbReference>
<dbReference type="GO" id="GO:0016618">
    <property type="term" value="F:hydroxypyruvate reductase [NAD(P)H] activity"/>
    <property type="evidence" value="ECO:0007669"/>
    <property type="project" value="TreeGrafter"/>
</dbReference>
<comment type="caution">
    <text evidence="3">The sequence shown here is derived from an EMBL/GenBank/DDBJ whole genome shotgun (WGS) entry which is preliminary data.</text>
</comment>
<dbReference type="InterPro" id="IPR036291">
    <property type="entry name" value="NAD(P)-bd_dom_sf"/>
</dbReference>
<gene>
    <name evidence="3" type="ORF">L3X38_044683</name>
</gene>
<reference evidence="3 4" key="1">
    <citation type="journal article" date="2022" name="G3 (Bethesda)">
        <title>Whole-genome sequence and methylome profiling of the almond [Prunus dulcis (Mill.) D.A. Webb] cultivar 'Nonpareil'.</title>
        <authorList>
            <person name="D'Amico-Willman K.M."/>
            <person name="Ouma W.Z."/>
            <person name="Meulia T."/>
            <person name="Sideli G.M."/>
            <person name="Gradziel T.M."/>
            <person name="Fresnedo-Ramirez J."/>
        </authorList>
    </citation>
    <scope>NUCLEOTIDE SEQUENCE [LARGE SCALE GENOMIC DNA]</scope>
    <source>
        <strain evidence="3">Clone GOH B32 T37-40</strain>
    </source>
</reference>
<dbReference type="Pfam" id="PF02826">
    <property type="entry name" value="2-Hacid_dh_C"/>
    <property type="match status" value="1"/>
</dbReference>
<sequence>MHTFSSISPATAIFLAYKYDSKADNCNHFTEFMTIGGKRVGIVGLRNIGLEVAKRLEAFGCNIYNSRKAKSYVSYPFYFDILAGNFEAFFSNKPLLSPAMDD</sequence>
<evidence type="ECO:0000256" key="1">
    <source>
        <dbReference type="ARBA" id="ARBA00023002"/>
    </source>
</evidence>